<dbReference type="InterPro" id="IPR005477">
    <property type="entry name" value="Dxylulose-5-P_synthase"/>
</dbReference>
<gene>
    <name evidence="6" type="ORF">EVA_08749</name>
</gene>
<evidence type="ECO:0000256" key="4">
    <source>
        <dbReference type="ARBA" id="ARBA00023052"/>
    </source>
</evidence>
<proteinExistence type="predicted"/>
<evidence type="ECO:0000256" key="3">
    <source>
        <dbReference type="ARBA" id="ARBA00022679"/>
    </source>
</evidence>
<evidence type="ECO:0000259" key="5">
    <source>
        <dbReference type="Pfam" id="PF02780"/>
    </source>
</evidence>
<dbReference type="AlphaFoldDB" id="J9G8G4"/>
<evidence type="ECO:0000313" key="6">
    <source>
        <dbReference type="EMBL" id="EJX03144.1"/>
    </source>
</evidence>
<dbReference type="GO" id="GO:0005829">
    <property type="term" value="C:cytosol"/>
    <property type="evidence" value="ECO:0007669"/>
    <property type="project" value="TreeGrafter"/>
</dbReference>
<dbReference type="InterPro" id="IPR033248">
    <property type="entry name" value="Transketolase_C"/>
</dbReference>
<organism evidence="6">
    <name type="scientific">gut metagenome</name>
    <dbReference type="NCBI Taxonomy" id="749906"/>
    <lineage>
        <taxon>unclassified sequences</taxon>
        <taxon>metagenomes</taxon>
        <taxon>organismal metagenomes</taxon>
    </lineage>
</organism>
<evidence type="ECO:0000256" key="1">
    <source>
        <dbReference type="ARBA" id="ARBA00001946"/>
    </source>
</evidence>
<dbReference type="EMBL" id="AMCI01002282">
    <property type="protein sequence ID" value="EJX03144.1"/>
    <property type="molecule type" value="Genomic_DNA"/>
</dbReference>
<name>J9G8G4_9ZZZZ</name>
<dbReference type="GO" id="GO:0008661">
    <property type="term" value="F:1-deoxy-D-xylulose-5-phosphate synthase activity"/>
    <property type="evidence" value="ECO:0007669"/>
    <property type="project" value="InterPro"/>
</dbReference>
<dbReference type="GO" id="GO:0019288">
    <property type="term" value="P:isopentenyl diphosphate biosynthetic process, methylerythritol 4-phosphate pathway"/>
    <property type="evidence" value="ECO:0007669"/>
    <property type="project" value="TreeGrafter"/>
</dbReference>
<feature type="domain" description="Transketolase C-terminal" evidence="5">
    <location>
        <begin position="11"/>
        <end position="98"/>
    </location>
</feature>
<dbReference type="SUPFAM" id="SSF52922">
    <property type="entry name" value="TK C-terminal domain-like"/>
    <property type="match status" value="1"/>
</dbReference>
<dbReference type="Gene3D" id="3.40.50.920">
    <property type="match status" value="1"/>
</dbReference>
<comment type="subunit">
    <text evidence="2">Homodimer.</text>
</comment>
<dbReference type="PANTHER" id="PTHR43322">
    <property type="entry name" value="1-D-DEOXYXYLULOSE 5-PHOSPHATE SYNTHASE-RELATED"/>
    <property type="match status" value="1"/>
</dbReference>
<dbReference type="InterPro" id="IPR009014">
    <property type="entry name" value="Transketo_C/PFOR_II"/>
</dbReference>
<evidence type="ECO:0000256" key="2">
    <source>
        <dbReference type="ARBA" id="ARBA00011738"/>
    </source>
</evidence>
<comment type="caution">
    <text evidence="6">The sequence shown here is derived from an EMBL/GenBank/DDBJ whole genome shotgun (WGS) entry which is preliminary data.</text>
</comment>
<dbReference type="PANTHER" id="PTHR43322:SF5">
    <property type="entry name" value="1-DEOXY-D-XYLULOSE-5-PHOSPHATE SYNTHASE, CHLOROPLASTIC"/>
    <property type="match status" value="1"/>
</dbReference>
<keyword evidence="3" id="KW-0808">Transferase</keyword>
<comment type="cofactor">
    <cofactor evidence="1">
        <name>Mg(2+)</name>
        <dbReference type="ChEBI" id="CHEBI:18420"/>
    </cofactor>
</comment>
<reference evidence="6" key="1">
    <citation type="journal article" date="2012" name="PLoS ONE">
        <title>Gene sets for utilization of primary and secondary nutrition supplies in the distal gut of endangered iberian lynx.</title>
        <authorList>
            <person name="Alcaide M."/>
            <person name="Messina E."/>
            <person name="Richter M."/>
            <person name="Bargiela R."/>
            <person name="Peplies J."/>
            <person name="Huws S.A."/>
            <person name="Newbold C.J."/>
            <person name="Golyshin P.N."/>
            <person name="Simon M.A."/>
            <person name="Lopez G."/>
            <person name="Yakimov M.M."/>
            <person name="Ferrer M."/>
        </authorList>
    </citation>
    <scope>NUCLEOTIDE SEQUENCE</scope>
</reference>
<dbReference type="GO" id="GO:0016114">
    <property type="term" value="P:terpenoid biosynthetic process"/>
    <property type="evidence" value="ECO:0007669"/>
    <property type="project" value="InterPro"/>
</dbReference>
<dbReference type="Pfam" id="PF02780">
    <property type="entry name" value="Transketolase_C"/>
    <property type="match status" value="1"/>
</dbReference>
<sequence length="109" mass="11652">MTNVLAPIAEKLGGTLIDMRFVKPIDEVAILEAAKTHDLMVCAEEGMLMGGACSAVLEVLADHGVLKPVMRFGLPDDFVEQGTQAELMESLGLTSEAIEAKVVQRLQAL</sequence>
<accession>J9G8G4</accession>
<protein>
    <submittedName>
        <fullName evidence="6">1-deoxy-D-xylulose-5-phosphate synthase</fullName>
    </submittedName>
</protein>
<keyword evidence="4" id="KW-0786">Thiamine pyrophosphate</keyword>